<dbReference type="AlphaFoldDB" id="A0A812I5I4"/>
<accession>A0A812I5I4</accession>
<evidence type="ECO:0000256" key="1">
    <source>
        <dbReference type="SAM" id="MobiDB-lite"/>
    </source>
</evidence>
<keyword evidence="3" id="KW-1185">Reference proteome</keyword>
<reference evidence="2" key="1">
    <citation type="submission" date="2021-02" db="EMBL/GenBank/DDBJ databases">
        <authorList>
            <person name="Dougan E. K."/>
            <person name="Rhodes N."/>
            <person name="Thang M."/>
            <person name="Chan C."/>
        </authorList>
    </citation>
    <scope>NUCLEOTIDE SEQUENCE</scope>
</reference>
<evidence type="ECO:0000313" key="3">
    <source>
        <dbReference type="Proteomes" id="UP000604046"/>
    </source>
</evidence>
<dbReference type="OrthoDB" id="425169at2759"/>
<name>A0A812I5I4_9DINO</name>
<dbReference type="EMBL" id="CAJNDS010000180">
    <property type="protein sequence ID" value="CAE7022936.1"/>
    <property type="molecule type" value="Genomic_DNA"/>
</dbReference>
<proteinExistence type="predicted"/>
<sequence>MVGSSDGDSLAFSAFAEARSPDGVPVRSRAEVRLWAGRLGLSLEVAHAGGEEMEWEEEEDDAAAADERRAKRSRIIPLPLPHVGLQGNLGCEEGAAARDVQDGTQAITFDKTGVRLETTGFSVVQSAVAGPVMQFKALAPTEISLQPGETVSGSLQLTLC</sequence>
<organism evidence="2 3">
    <name type="scientific">Symbiodinium natans</name>
    <dbReference type="NCBI Taxonomy" id="878477"/>
    <lineage>
        <taxon>Eukaryota</taxon>
        <taxon>Sar</taxon>
        <taxon>Alveolata</taxon>
        <taxon>Dinophyceae</taxon>
        <taxon>Suessiales</taxon>
        <taxon>Symbiodiniaceae</taxon>
        <taxon>Symbiodinium</taxon>
    </lineage>
</organism>
<protein>
    <submittedName>
        <fullName evidence="2">Uncharacterized protein</fullName>
    </submittedName>
</protein>
<comment type="caution">
    <text evidence="2">The sequence shown here is derived from an EMBL/GenBank/DDBJ whole genome shotgun (WGS) entry which is preliminary data.</text>
</comment>
<feature type="compositionally biased region" description="Acidic residues" evidence="1">
    <location>
        <begin position="51"/>
        <end position="64"/>
    </location>
</feature>
<dbReference type="Proteomes" id="UP000604046">
    <property type="component" value="Unassembled WGS sequence"/>
</dbReference>
<feature type="region of interest" description="Disordered" evidence="1">
    <location>
        <begin position="50"/>
        <end position="69"/>
    </location>
</feature>
<evidence type="ECO:0000313" key="2">
    <source>
        <dbReference type="EMBL" id="CAE7022936.1"/>
    </source>
</evidence>
<gene>
    <name evidence="2" type="ORF">SNAT2548_LOCUS2963</name>
</gene>